<keyword evidence="7" id="KW-1185">Reference proteome</keyword>
<proteinExistence type="inferred from homology"/>
<keyword evidence="5" id="KW-0472">Membrane</keyword>
<feature type="transmembrane region" description="Helical" evidence="5">
    <location>
        <begin position="201"/>
        <end position="224"/>
    </location>
</feature>
<dbReference type="PANTHER" id="PTHR22835:SF659">
    <property type="entry name" value="GDSL LIPASE_ACYLHYDROLASE, PUTATIVE (AFU_ORTHOLOGUE AFUA_2G00510)-RELATED"/>
    <property type="match status" value="1"/>
</dbReference>
<dbReference type="InterPro" id="IPR036514">
    <property type="entry name" value="SGNH_hydro_sf"/>
</dbReference>
<evidence type="ECO:0000256" key="5">
    <source>
        <dbReference type="SAM" id="Phobius"/>
    </source>
</evidence>
<protein>
    <recommendedName>
        <fullName evidence="8">GDSL esterase/lipase</fullName>
    </recommendedName>
</protein>
<dbReference type="InterPro" id="IPR001087">
    <property type="entry name" value="GDSL"/>
</dbReference>
<keyword evidence="2" id="KW-0732">Signal</keyword>
<evidence type="ECO:0000313" key="7">
    <source>
        <dbReference type="Proteomes" id="UP000734854"/>
    </source>
</evidence>
<dbReference type="GO" id="GO:0016788">
    <property type="term" value="F:hydrolase activity, acting on ester bonds"/>
    <property type="evidence" value="ECO:0007669"/>
    <property type="project" value="InterPro"/>
</dbReference>
<dbReference type="InterPro" id="IPR035669">
    <property type="entry name" value="SGNH_plant_lipase-like"/>
</dbReference>
<accession>A0A8J5L059</accession>
<sequence length="566" mass="62725">MHSPLSLAAIAPLPIVWRTVTGDASSRVPLCKSLQVERIATTIHEKLVDPLCKLSLQRRLLTHARASPPLSLLLPPETPTRMLGYSTAVGSYVTSSIPTMTEEVGVQSSPSLVFNVPAHVPQHRNPPKLCHKQTKCMLLAIHGACRPKLGSAAMHLIQRMYATIKKLSVCGLFQPGEPYWDSWHEPVHVSASFTQTLRTPVAMNSFTFGHLLIFFFFFFFILLLHPSSSQRYNALFNFGDSMSDTGNVQISTLPYGMTFFGNATGRCSDGRLVIDFIAQELGFPLLPPSQEEHDFRRGANFAVIAATTLGFDFFDERGLSKGLWVNASLRLQIDRFERLLPSVCGAARECKEFLGKSLFIVGEFGGNDYSTALFFARPIDEVSAFVPDVIDALKHGVERLIALGAADLVVPGVLPVGCFPLYLANYHTPNPEDYGPRTGCARRYNALSWLHNTLLRRALEQLRRKYPGVAIRYADYYSQVIDIAIDPVKYGFTGGALRTCCGGGDNIYNFDQKRRCNEKNYTVCTDVSTYVNWDGIHLTEAAHRVIANGWLHGPYVDPPLLSSSSS</sequence>
<keyword evidence="3" id="KW-0378">Hydrolase</keyword>
<organism evidence="6 7">
    <name type="scientific">Zingiber officinale</name>
    <name type="common">Ginger</name>
    <name type="synonym">Amomum zingiber</name>
    <dbReference type="NCBI Taxonomy" id="94328"/>
    <lineage>
        <taxon>Eukaryota</taxon>
        <taxon>Viridiplantae</taxon>
        <taxon>Streptophyta</taxon>
        <taxon>Embryophyta</taxon>
        <taxon>Tracheophyta</taxon>
        <taxon>Spermatophyta</taxon>
        <taxon>Magnoliopsida</taxon>
        <taxon>Liliopsida</taxon>
        <taxon>Zingiberales</taxon>
        <taxon>Zingiberaceae</taxon>
        <taxon>Zingiber</taxon>
    </lineage>
</organism>
<dbReference type="EMBL" id="JACMSC010000011">
    <property type="protein sequence ID" value="KAG6499632.1"/>
    <property type="molecule type" value="Genomic_DNA"/>
</dbReference>
<evidence type="ECO:0000256" key="4">
    <source>
        <dbReference type="ARBA" id="ARBA00023180"/>
    </source>
</evidence>
<gene>
    <name evidence="6" type="ORF">ZIOFF_039422</name>
</gene>
<dbReference type="Proteomes" id="UP000734854">
    <property type="component" value="Unassembled WGS sequence"/>
</dbReference>
<evidence type="ECO:0000256" key="1">
    <source>
        <dbReference type="ARBA" id="ARBA00008668"/>
    </source>
</evidence>
<comment type="similarity">
    <text evidence="1">Belongs to the 'GDSL' lipolytic enzyme family.</text>
</comment>
<evidence type="ECO:0000256" key="3">
    <source>
        <dbReference type="ARBA" id="ARBA00022801"/>
    </source>
</evidence>
<comment type="caution">
    <text evidence="6">The sequence shown here is derived from an EMBL/GenBank/DDBJ whole genome shotgun (WGS) entry which is preliminary data.</text>
</comment>
<reference evidence="6 7" key="1">
    <citation type="submission" date="2020-08" db="EMBL/GenBank/DDBJ databases">
        <title>Plant Genome Project.</title>
        <authorList>
            <person name="Zhang R.-G."/>
        </authorList>
    </citation>
    <scope>NUCLEOTIDE SEQUENCE [LARGE SCALE GENOMIC DNA]</scope>
    <source>
        <tissue evidence="6">Rhizome</tissue>
    </source>
</reference>
<evidence type="ECO:0000256" key="2">
    <source>
        <dbReference type="ARBA" id="ARBA00022729"/>
    </source>
</evidence>
<dbReference type="PANTHER" id="PTHR22835">
    <property type="entry name" value="ZINC FINGER FYVE DOMAIN CONTAINING PROTEIN"/>
    <property type="match status" value="1"/>
</dbReference>
<dbReference type="Pfam" id="PF00657">
    <property type="entry name" value="Lipase_GDSL"/>
    <property type="match status" value="1"/>
</dbReference>
<dbReference type="AlphaFoldDB" id="A0A8J5L059"/>
<keyword evidence="4" id="KW-0325">Glycoprotein</keyword>
<dbReference type="SUPFAM" id="SSF52266">
    <property type="entry name" value="SGNH hydrolase"/>
    <property type="match status" value="1"/>
</dbReference>
<dbReference type="CDD" id="cd01837">
    <property type="entry name" value="SGNH_plant_lipase_like"/>
    <property type="match status" value="1"/>
</dbReference>
<evidence type="ECO:0000313" key="6">
    <source>
        <dbReference type="EMBL" id="KAG6499632.1"/>
    </source>
</evidence>
<keyword evidence="5" id="KW-0812">Transmembrane</keyword>
<keyword evidence="5" id="KW-1133">Transmembrane helix</keyword>
<dbReference type="Gene3D" id="3.40.50.1110">
    <property type="entry name" value="SGNH hydrolase"/>
    <property type="match status" value="1"/>
</dbReference>
<name>A0A8J5L059_ZINOF</name>
<evidence type="ECO:0008006" key="8">
    <source>
        <dbReference type="Google" id="ProtNLM"/>
    </source>
</evidence>